<gene>
    <name evidence="1" type="ORF">DJ90_5771</name>
</gene>
<evidence type="ECO:0000313" key="1">
    <source>
        <dbReference type="EMBL" id="KFN11090.1"/>
    </source>
</evidence>
<proteinExistence type="predicted"/>
<protein>
    <submittedName>
        <fullName evidence="1">Uncharacterized protein</fullName>
    </submittedName>
</protein>
<name>A0A090ZLI9_PAEMA</name>
<organism evidence="1 2">
    <name type="scientific">Paenibacillus macerans</name>
    <name type="common">Bacillus macerans</name>
    <dbReference type="NCBI Taxonomy" id="44252"/>
    <lineage>
        <taxon>Bacteria</taxon>
        <taxon>Bacillati</taxon>
        <taxon>Bacillota</taxon>
        <taxon>Bacilli</taxon>
        <taxon>Bacillales</taxon>
        <taxon>Paenibacillaceae</taxon>
        <taxon>Paenibacillus</taxon>
    </lineage>
</organism>
<keyword evidence="2" id="KW-1185">Reference proteome</keyword>
<comment type="caution">
    <text evidence="1">The sequence shown here is derived from an EMBL/GenBank/DDBJ whole genome shotgun (WGS) entry which is preliminary data.</text>
</comment>
<dbReference type="AlphaFoldDB" id="A0A090ZLI9"/>
<evidence type="ECO:0000313" key="2">
    <source>
        <dbReference type="Proteomes" id="UP000029278"/>
    </source>
</evidence>
<dbReference type="HOGENOM" id="CLU_920841_0_0_9"/>
<sequence>MNLLDEGGGGEFNSGIFALDRVYAIISINAVRKKGGALISHFRPDEKDNIVLFPKTLDYYQIELTRMLETERYGEAADLLRFLLQCQGEDPRHYEEWRALLEWLTDAFPELQNGSPAAEDDGYETEEALARRHVEAKLEQDQEYAGKLLSAVIDKPLSEQTLLALDQLAYLDRPEVDEALTEWLHQEELHPLLQYRVLQTLRRRGTVGTLAIERAGEKVEIDIESVPLKPDDFPPAVQEVPERVGEQTQVHDPTLFYFAQELWSQIVMGLYGGRDYRSLIDGDDTVIDIWAAALHQLVADSLPDGKTDEEIRALYGITDEHRLRFEQVSRSIRQVVAVSGVQER</sequence>
<dbReference type="EMBL" id="JMQA01000013">
    <property type="protein sequence ID" value="KFN11090.1"/>
    <property type="molecule type" value="Genomic_DNA"/>
</dbReference>
<dbReference type="Proteomes" id="UP000029278">
    <property type="component" value="Unassembled WGS sequence"/>
</dbReference>
<accession>A0A090ZLI9</accession>
<dbReference type="PATRIC" id="fig|44252.3.peg.917"/>
<reference evidence="1 2" key="1">
    <citation type="submission" date="2014-04" db="EMBL/GenBank/DDBJ databases">
        <authorList>
            <person name="Bishop-Lilly K.A."/>
            <person name="Broomall S.M."/>
            <person name="Chain P.S."/>
            <person name="Chertkov O."/>
            <person name="Coyne S.R."/>
            <person name="Daligault H.E."/>
            <person name="Davenport K.W."/>
            <person name="Erkkila T."/>
            <person name="Frey K.G."/>
            <person name="Gibbons H.S."/>
            <person name="Gu W."/>
            <person name="Jaissle J."/>
            <person name="Johnson S.L."/>
            <person name="Koroleva G.I."/>
            <person name="Ladner J.T."/>
            <person name="Lo C.-C."/>
            <person name="Minogue T.D."/>
            <person name="Munk C."/>
            <person name="Palacios G.F."/>
            <person name="Redden C.L."/>
            <person name="Rosenzweig C.N."/>
            <person name="Scholz M.B."/>
            <person name="Teshima H."/>
            <person name="Xu Y."/>
        </authorList>
    </citation>
    <scope>NUCLEOTIDE SEQUENCE [LARGE SCALE GENOMIC DNA]</scope>
    <source>
        <strain evidence="1 2">8244</strain>
    </source>
</reference>
<dbReference type="STRING" id="44252.DJ90_5771"/>